<dbReference type="Proteomes" id="UP000190037">
    <property type="component" value="Unassembled WGS sequence"/>
</dbReference>
<accession>A0A1T3NQF0</accession>
<protein>
    <submittedName>
        <fullName evidence="2">MarR family transcriptional regulator</fullName>
    </submittedName>
</protein>
<evidence type="ECO:0000259" key="1">
    <source>
        <dbReference type="PROSITE" id="PS50995"/>
    </source>
</evidence>
<dbReference type="InterPro" id="IPR039422">
    <property type="entry name" value="MarR/SlyA-like"/>
</dbReference>
<dbReference type="RefSeq" id="WP_078980227.1">
    <property type="nucleotide sequence ID" value="NZ_MWQN01000002.1"/>
</dbReference>
<evidence type="ECO:0000313" key="2">
    <source>
        <dbReference type="EMBL" id="OPC79026.1"/>
    </source>
</evidence>
<dbReference type="AlphaFoldDB" id="A0A1T3NQF0"/>
<dbReference type="SMART" id="SM00347">
    <property type="entry name" value="HTH_MARR"/>
    <property type="match status" value="1"/>
</dbReference>
<evidence type="ECO:0000313" key="3">
    <source>
        <dbReference type="Proteomes" id="UP000190037"/>
    </source>
</evidence>
<gene>
    <name evidence="2" type="ORF">B4N89_33520</name>
</gene>
<dbReference type="PANTHER" id="PTHR33164:SF43">
    <property type="entry name" value="HTH-TYPE TRANSCRIPTIONAL REPRESSOR YETL"/>
    <property type="match status" value="1"/>
</dbReference>
<dbReference type="PROSITE" id="PS50995">
    <property type="entry name" value="HTH_MARR_2"/>
    <property type="match status" value="1"/>
</dbReference>
<dbReference type="PRINTS" id="PR00598">
    <property type="entry name" value="HTHMARR"/>
</dbReference>
<dbReference type="OrthoDB" id="3215333at2"/>
<keyword evidence="3" id="KW-1185">Reference proteome</keyword>
<name>A0A1T3NQF0_9ACTN</name>
<dbReference type="InterPro" id="IPR036390">
    <property type="entry name" value="WH_DNA-bd_sf"/>
</dbReference>
<proteinExistence type="predicted"/>
<dbReference type="GO" id="GO:0006950">
    <property type="term" value="P:response to stress"/>
    <property type="evidence" value="ECO:0007669"/>
    <property type="project" value="TreeGrafter"/>
</dbReference>
<dbReference type="SUPFAM" id="SSF46785">
    <property type="entry name" value="Winged helix' DNA-binding domain"/>
    <property type="match status" value="1"/>
</dbReference>
<dbReference type="EMBL" id="MWQN01000002">
    <property type="protein sequence ID" value="OPC79026.1"/>
    <property type="molecule type" value="Genomic_DNA"/>
</dbReference>
<reference evidence="2 3" key="1">
    <citation type="submission" date="2017-03" db="EMBL/GenBank/DDBJ databases">
        <title>Draft genome sequence of Streptomyces scabrisporus NF3, endophyte isolated from Amphipterygium adstringens.</title>
        <authorList>
            <person name="Vazquez M."/>
            <person name="Ceapa C.D."/>
            <person name="Rodriguez Luna D."/>
            <person name="Sanchez Esquivel S."/>
        </authorList>
    </citation>
    <scope>NUCLEOTIDE SEQUENCE [LARGE SCALE GENOMIC DNA]</scope>
    <source>
        <strain evidence="2 3">NF3</strain>
    </source>
</reference>
<organism evidence="2 3">
    <name type="scientific">Embleya scabrispora</name>
    <dbReference type="NCBI Taxonomy" id="159449"/>
    <lineage>
        <taxon>Bacteria</taxon>
        <taxon>Bacillati</taxon>
        <taxon>Actinomycetota</taxon>
        <taxon>Actinomycetes</taxon>
        <taxon>Kitasatosporales</taxon>
        <taxon>Streptomycetaceae</taxon>
        <taxon>Embleya</taxon>
    </lineage>
</organism>
<dbReference type="InterPro" id="IPR000835">
    <property type="entry name" value="HTH_MarR-typ"/>
</dbReference>
<dbReference type="PANTHER" id="PTHR33164">
    <property type="entry name" value="TRANSCRIPTIONAL REGULATOR, MARR FAMILY"/>
    <property type="match status" value="1"/>
</dbReference>
<dbReference type="Gene3D" id="1.10.10.10">
    <property type="entry name" value="Winged helix-like DNA-binding domain superfamily/Winged helix DNA-binding domain"/>
    <property type="match status" value="1"/>
</dbReference>
<dbReference type="STRING" id="159449.B4N89_33520"/>
<feature type="domain" description="HTH marR-type" evidence="1">
    <location>
        <begin position="10"/>
        <end position="142"/>
    </location>
</feature>
<dbReference type="GO" id="GO:0003700">
    <property type="term" value="F:DNA-binding transcription factor activity"/>
    <property type="evidence" value="ECO:0007669"/>
    <property type="project" value="InterPro"/>
</dbReference>
<dbReference type="InterPro" id="IPR036388">
    <property type="entry name" value="WH-like_DNA-bd_sf"/>
</dbReference>
<sequence>MDETTPPTLTALSTYLLSRVGKAARNRLGEQLALRGLRLWHTAVLAALADFGAHAQRDLAARLGIHASDVVKVLDELTAAGWVERTRDAADRRRVRVTLTPAGRAALAEQEAAARAVQEEILTPLNAEERVLLHDFLLRMHHELPLR</sequence>
<comment type="caution">
    <text evidence="2">The sequence shown here is derived from an EMBL/GenBank/DDBJ whole genome shotgun (WGS) entry which is preliminary data.</text>
</comment>
<dbReference type="Pfam" id="PF12802">
    <property type="entry name" value="MarR_2"/>
    <property type="match status" value="1"/>
</dbReference>